<evidence type="ECO:0000256" key="3">
    <source>
        <dbReference type="ARBA" id="ARBA00022989"/>
    </source>
</evidence>
<evidence type="ECO:0000256" key="1">
    <source>
        <dbReference type="ARBA" id="ARBA00004141"/>
    </source>
</evidence>
<reference evidence="6 7" key="1">
    <citation type="submission" date="2023-02" db="EMBL/GenBank/DDBJ databases">
        <title>Genome sequence of Lentisphaera profundi SAORIC-696.</title>
        <authorList>
            <person name="Kim e."/>
            <person name="Cho J.-C."/>
            <person name="Choi A."/>
            <person name="Kang I."/>
        </authorList>
    </citation>
    <scope>NUCLEOTIDE SEQUENCE [LARGE SCALE GENOMIC DNA]</scope>
    <source>
        <strain evidence="6 7">SAORIC-696</strain>
    </source>
</reference>
<feature type="transmembrane region" description="Helical" evidence="5">
    <location>
        <begin position="252"/>
        <end position="274"/>
    </location>
</feature>
<dbReference type="EMBL" id="CP117811">
    <property type="protein sequence ID" value="WDE95531.1"/>
    <property type="molecule type" value="Genomic_DNA"/>
</dbReference>
<evidence type="ECO:0000313" key="6">
    <source>
        <dbReference type="EMBL" id="WDE95531.1"/>
    </source>
</evidence>
<feature type="transmembrane region" description="Helical" evidence="5">
    <location>
        <begin position="451"/>
        <end position="473"/>
    </location>
</feature>
<feature type="transmembrane region" description="Helical" evidence="5">
    <location>
        <begin position="103"/>
        <end position="123"/>
    </location>
</feature>
<evidence type="ECO:0000256" key="4">
    <source>
        <dbReference type="ARBA" id="ARBA00023136"/>
    </source>
</evidence>
<protein>
    <submittedName>
        <fullName evidence="6">Divalent metal cation transporter</fullName>
    </submittedName>
</protein>
<dbReference type="Pfam" id="PF01566">
    <property type="entry name" value="Nramp"/>
    <property type="match status" value="1"/>
</dbReference>
<organism evidence="6 7">
    <name type="scientific">Lentisphaera profundi</name>
    <dbReference type="NCBI Taxonomy" id="1658616"/>
    <lineage>
        <taxon>Bacteria</taxon>
        <taxon>Pseudomonadati</taxon>
        <taxon>Lentisphaerota</taxon>
        <taxon>Lentisphaeria</taxon>
        <taxon>Lentisphaerales</taxon>
        <taxon>Lentisphaeraceae</taxon>
        <taxon>Lentisphaera</taxon>
    </lineage>
</organism>
<evidence type="ECO:0000256" key="5">
    <source>
        <dbReference type="SAM" id="Phobius"/>
    </source>
</evidence>
<dbReference type="RefSeq" id="WP_274149164.1">
    <property type="nucleotide sequence ID" value="NZ_CP117811.1"/>
</dbReference>
<sequence>MSDKVSKEVQMLDDAHAAGTGAVVKTYMKLSGPGWLQSAITLGGGSLASALFLGVIGGVEFLWVQLVAMAMGVIMLSAISYVTLSTEKSPFKSMKDNINPVLAWGWLLASLMANMIWVLPQYSLAYSAMTQNLFPSIPNPESMTTKLIITAIIFAFSAFITMCYGKQGKGMKIYENLLKITVAAIVLCFMIVAGKLIAAGNVGFGEILKGFIPNFNKLFKPASEIQAVINQIADPAARAFWTQNVVQTQRDIMVSAAATAVGINMTFLLPFSMLNKGWGKKHRGLAIFDLSTGMVIPYVLATSCVAIAAAVTFHAKPFEGLTLQKDGIVQIVEGHKQAPKIQAALEKRTKLVKTEIDNDEILLASMLVKRDTKEFPKALEVAVGPKMAHIIFGFGVLAMALSTISMLMLISGFVVCEMFGFEHGGKAHKRGTLLATTGVLWPFIWGTGSGTYLAIITSTFGYILLPVAFLAFFMMMNSKKVLGENIPKGNKRVIWNVLTGLSLVITGVAAGHTAWNKTMTVGDTSIAFGKYFLIIFIILVIIGQIYIMNKHKKEALAKGAGTSE</sequence>
<accession>A0ABY7VRN9</accession>
<feature type="transmembrane region" description="Helical" evidence="5">
    <location>
        <begin position="390"/>
        <end position="415"/>
    </location>
</feature>
<dbReference type="Proteomes" id="UP001214250">
    <property type="component" value="Chromosome 1"/>
</dbReference>
<feature type="transmembrane region" description="Helical" evidence="5">
    <location>
        <begin position="143"/>
        <end position="165"/>
    </location>
</feature>
<comment type="subcellular location">
    <subcellularLocation>
        <location evidence="1">Membrane</location>
        <topology evidence="1">Multi-pass membrane protein</topology>
    </subcellularLocation>
</comment>
<keyword evidence="3 5" id="KW-1133">Transmembrane helix</keyword>
<feature type="transmembrane region" description="Helical" evidence="5">
    <location>
        <begin position="177"/>
        <end position="198"/>
    </location>
</feature>
<keyword evidence="4 5" id="KW-0472">Membrane</keyword>
<keyword evidence="2 5" id="KW-0812">Transmembrane</keyword>
<feature type="transmembrane region" description="Helical" evidence="5">
    <location>
        <begin position="527"/>
        <end position="548"/>
    </location>
</feature>
<proteinExistence type="predicted"/>
<keyword evidence="7" id="KW-1185">Reference proteome</keyword>
<feature type="transmembrane region" description="Helical" evidence="5">
    <location>
        <begin position="493"/>
        <end position="515"/>
    </location>
</feature>
<feature type="transmembrane region" description="Helical" evidence="5">
    <location>
        <begin position="62"/>
        <end position="82"/>
    </location>
</feature>
<feature type="transmembrane region" description="Helical" evidence="5">
    <location>
        <begin position="35"/>
        <end position="56"/>
    </location>
</feature>
<name>A0ABY7VRN9_9BACT</name>
<evidence type="ECO:0000313" key="7">
    <source>
        <dbReference type="Proteomes" id="UP001214250"/>
    </source>
</evidence>
<evidence type="ECO:0000256" key="2">
    <source>
        <dbReference type="ARBA" id="ARBA00022692"/>
    </source>
</evidence>
<dbReference type="InterPro" id="IPR001046">
    <property type="entry name" value="NRAMP_fam"/>
</dbReference>
<gene>
    <name evidence="6" type="ORF">PQO03_07340</name>
</gene>
<feature type="transmembrane region" description="Helical" evidence="5">
    <location>
        <begin position="295"/>
        <end position="315"/>
    </location>
</feature>